<gene>
    <name evidence="1" type="ORF">F4821DRAFT_235814</name>
</gene>
<evidence type="ECO:0000313" key="1">
    <source>
        <dbReference type="EMBL" id="KAI6087748.1"/>
    </source>
</evidence>
<protein>
    <submittedName>
        <fullName evidence="1">Necrosis-inducing factor-domain-containing protein</fullName>
    </submittedName>
</protein>
<comment type="caution">
    <text evidence="1">The sequence shown here is derived from an EMBL/GenBank/DDBJ whole genome shotgun (WGS) entry which is preliminary data.</text>
</comment>
<reference evidence="1 2" key="1">
    <citation type="journal article" date="2022" name="New Phytol.">
        <title>Ecological generalism drives hyperdiversity of secondary metabolite gene clusters in xylarialean endophytes.</title>
        <authorList>
            <person name="Franco M.E.E."/>
            <person name="Wisecaver J.H."/>
            <person name="Arnold A.E."/>
            <person name="Ju Y.M."/>
            <person name="Slot J.C."/>
            <person name="Ahrendt S."/>
            <person name="Moore L.P."/>
            <person name="Eastman K.E."/>
            <person name="Scott K."/>
            <person name="Konkel Z."/>
            <person name="Mondo S.J."/>
            <person name="Kuo A."/>
            <person name="Hayes R.D."/>
            <person name="Haridas S."/>
            <person name="Andreopoulos B."/>
            <person name="Riley R."/>
            <person name="LaButti K."/>
            <person name="Pangilinan J."/>
            <person name="Lipzen A."/>
            <person name="Amirebrahimi M."/>
            <person name="Yan J."/>
            <person name="Adam C."/>
            <person name="Keymanesh K."/>
            <person name="Ng V."/>
            <person name="Louie K."/>
            <person name="Northen T."/>
            <person name="Drula E."/>
            <person name="Henrissat B."/>
            <person name="Hsieh H.M."/>
            <person name="Youens-Clark K."/>
            <person name="Lutzoni F."/>
            <person name="Miadlikowska J."/>
            <person name="Eastwood D.C."/>
            <person name="Hamelin R.C."/>
            <person name="Grigoriev I.V."/>
            <person name="U'Ren J.M."/>
        </authorList>
    </citation>
    <scope>NUCLEOTIDE SEQUENCE [LARGE SCALE GENOMIC DNA]</scope>
    <source>
        <strain evidence="1 2">ER1909</strain>
    </source>
</reference>
<dbReference type="Proteomes" id="UP001497680">
    <property type="component" value="Unassembled WGS sequence"/>
</dbReference>
<proteinExistence type="predicted"/>
<name>A0ACC0D4S4_9PEZI</name>
<dbReference type="EMBL" id="MU394306">
    <property type="protein sequence ID" value="KAI6087748.1"/>
    <property type="molecule type" value="Genomic_DNA"/>
</dbReference>
<organism evidence="1 2">
    <name type="scientific">Hypoxylon rubiginosum</name>
    <dbReference type="NCBI Taxonomy" id="110542"/>
    <lineage>
        <taxon>Eukaryota</taxon>
        <taxon>Fungi</taxon>
        <taxon>Dikarya</taxon>
        <taxon>Ascomycota</taxon>
        <taxon>Pezizomycotina</taxon>
        <taxon>Sordariomycetes</taxon>
        <taxon>Xylariomycetidae</taxon>
        <taxon>Xylariales</taxon>
        <taxon>Hypoxylaceae</taxon>
        <taxon>Hypoxylon</taxon>
    </lineage>
</organism>
<keyword evidence="2" id="KW-1185">Reference proteome</keyword>
<accession>A0ACC0D4S4</accession>
<sequence length="190" mass="20685">MRMHFTKFTALAVLSASSLGTAVRIPGLNGKFIAHPVSDTDGYNLNVYIRDSYRDGVDAHEKRFYETFHNDSSKFEICAETTFVDDYTTDGALGDDCSTIQAELSANPGYFETGDYTGSEYNYLAVCGTCAFGVYRLDGSSSAVNIGSKDIVDNINSALIRFQRTGHVGVKGNFTCSDSVPISWAIMKAT</sequence>
<evidence type="ECO:0000313" key="2">
    <source>
        <dbReference type="Proteomes" id="UP001497680"/>
    </source>
</evidence>